<sequence length="484" mass="51677">MTCLNSVGRLFYARPARLAIVIASLGLGACASLPDDGELSSLPDAGQFQSTSIKGTSTQWPQDNWWKRYNDPQLNQLIDEALTSAPDMKMADAQLQSAAAVIGLNKAAMGPNVSANASVTREKQSYNYLTPESMTPNGLQNYGRTTIDASWELDFWGKNRANLAAATSAMEATEAERAAARLTLSAGIASSWAELAHLYASRDTLEHALEIRSTTARLMKERFDNGLETRGSLRRAEALQASAQGDVLAIDEQIELQRHAIAALLGAGPDRAASLQRPVMSLAGDAAVPSDLPLSLLGRRPDIVAARLQAESRMDKVAASKAAFYPDVNLSAMVGLQSLGLDKLTDGGSAIGSFGPAISLPIFNGGSLRSNLRQARAGYEEAVASYQSAISHALNEVADAATSQRALQGRMQASQQALEAAEESWRISRNRYEGGLDSYLDVLTAEDLVIQNRRALTDLQARAITLDVALVQALGGGYQQPVSE</sequence>
<dbReference type="InterPro" id="IPR010131">
    <property type="entry name" value="MdtP/NodT-like"/>
</dbReference>
<comment type="similarity">
    <text evidence="2 10">Belongs to the outer membrane factor (OMF) (TC 1.B.17) family.</text>
</comment>
<dbReference type="AlphaFoldDB" id="A0A9X3EF44"/>
<dbReference type="Gene3D" id="2.20.200.10">
    <property type="entry name" value="Outer membrane efflux proteins (OEP)"/>
    <property type="match status" value="1"/>
</dbReference>
<keyword evidence="12" id="KW-1185">Reference proteome</keyword>
<evidence type="ECO:0000256" key="5">
    <source>
        <dbReference type="ARBA" id="ARBA00022729"/>
    </source>
</evidence>
<comment type="subcellular location">
    <subcellularLocation>
        <location evidence="10">Cell outer membrane</location>
        <topology evidence="10">Lipid-anchor</topology>
    </subcellularLocation>
    <subcellularLocation>
        <location evidence="1">Membrane</location>
    </subcellularLocation>
</comment>
<evidence type="ECO:0000313" key="11">
    <source>
        <dbReference type="EMBL" id="MCY0966438.1"/>
    </source>
</evidence>
<dbReference type="Pfam" id="PF02321">
    <property type="entry name" value="OEP"/>
    <property type="match status" value="2"/>
</dbReference>
<keyword evidence="8 10" id="KW-0449">Lipoprotein</keyword>
<dbReference type="SUPFAM" id="SSF56954">
    <property type="entry name" value="Outer membrane efflux proteins (OEP)"/>
    <property type="match status" value="1"/>
</dbReference>
<keyword evidence="3 10" id="KW-1134">Transmembrane beta strand</keyword>
<evidence type="ECO:0000256" key="8">
    <source>
        <dbReference type="ARBA" id="ARBA00023288"/>
    </source>
</evidence>
<keyword evidence="7 10" id="KW-0564">Palmitate</keyword>
<protein>
    <submittedName>
        <fullName evidence="11">Efflux transporter outer membrane subunit</fullName>
    </submittedName>
</protein>
<dbReference type="Gene3D" id="1.20.1600.10">
    <property type="entry name" value="Outer membrane efflux proteins (OEP)"/>
    <property type="match status" value="1"/>
</dbReference>
<dbReference type="EMBL" id="JAPNOA010000055">
    <property type="protein sequence ID" value="MCY0966438.1"/>
    <property type="molecule type" value="Genomic_DNA"/>
</dbReference>
<evidence type="ECO:0000256" key="6">
    <source>
        <dbReference type="ARBA" id="ARBA00023136"/>
    </source>
</evidence>
<name>A0A9X3EF44_9GAMM</name>
<keyword evidence="5" id="KW-0732">Signal</keyword>
<evidence type="ECO:0000256" key="7">
    <source>
        <dbReference type="ARBA" id="ARBA00023139"/>
    </source>
</evidence>
<dbReference type="RefSeq" id="WP_283174648.1">
    <property type="nucleotide sequence ID" value="NZ_JAPNOA010000055.1"/>
</dbReference>
<evidence type="ECO:0000313" key="12">
    <source>
        <dbReference type="Proteomes" id="UP001150830"/>
    </source>
</evidence>
<dbReference type="Proteomes" id="UP001150830">
    <property type="component" value="Unassembled WGS sequence"/>
</dbReference>
<evidence type="ECO:0000256" key="10">
    <source>
        <dbReference type="RuleBase" id="RU362097"/>
    </source>
</evidence>
<evidence type="ECO:0000256" key="2">
    <source>
        <dbReference type="ARBA" id="ARBA00007613"/>
    </source>
</evidence>
<dbReference type="InterPro" id="IPR003423">
    <property type="entry name" value="OMP_efflux"/>
</dbReference>
<keyword evidence="4 10" id="KW-0812">Transmembrane</keyword>
<comment type="caution">
    <text evidence="11">The sequence shown here is derived from an EMBL/GenBank/DDBJ whole genome shotgun (WGS) entry which is preliminary data.</text>
</comment>
<evidence type="ECO:0000256" key="4">
    <source>
        <dbReference type="ARBA" id="ARBA00022692"/>
    </source>
</evidence>
<proteinExistence type="inferred from homology"/>
<organism evidence="11 12">
    <name type="scientific">Parathalassolituus penaei</name>
    <dbReference type="NCBI Taxonomy" id="2997323"/>
    <lineage>
        <taxon>Bacteria</taxon>
        <taxon>Pseudomonadati</taxon>
        <taxon>Pseudomonadota</taxon>
        <taxon>Gammaproteobacteria</taxon>
        <taxon>Oceanospirillales</taxon>
        <taxon>Oceanospirillaceae</taxon>
        <taxon>Parathalassolituus</taxon>
    </lineage>
</organism>
<evidence type="ECO:0000256" key="3">
    <source>
        <dbReference type="ARBA" id="ARBA00022452"/>
    </source>
</evidence>
<evidence type="ECO:0000256" key="1">
    <source>
        <dbReference type="ARBA" id="ARBA00004370"/>
    </source>
</evidence>
<evidence type="ECO:0000256" key="9">
    <source>
        <dbReference type="ARBA" id="ARBA00037313"/>
    </source>
</evidence>
<dbReference type="GO" id="GO:0009279">
    <property type="term" value="C:cell outer membrane"/>
    <property type="evidence" value="ECO:0007669"/>
    <property type="project" value="UniProtKB-SubCell"/>
</dbReference>
<comment type="function">
    <text evidence="9">Could be involved in resistance to puromycin, acriflavine and tetraphenylarsonium chloride.</text>
</comment>
<dbReference type="GO" id="GO:0015562">
    <property type="term" value="F:efflux transmembrane transporter activity"/>
    <property type="evidence" value="ECO:0007669"/>
    <property type="project" value="InterPro"/>
</dbReference>
<gene>
    <name evidence="11" type="ORF">OUO13_14715</name>
</gene>
<keyword evidence="6 10" id="KW-0472">Membrane</keyword>
<dbReference type="PANTHER" id="PTHR30203">
    <property type="entry name" value="OUTER MEMBRANE CATION EFFLUX PROTEIN"/>
    <property type="match status" value="1"/>
</dbReference>
<accession>A0A9X3EF44</accession>
<dbReference type="NCBIfam" id="TIGR01845">
    <property type="entry name" value="outer_NodT"/>
    <property type="match status" value="1"/>
</dbReference>
<dbReference type="PANTHER" id="PTHR30203:SF20">
    <property type="entry name" value="MULTIDRUG RESISTANCE OUTER MEMBRANE PROTEIN MDTP-RELATED"/>
    <property type="match status" value="1"/>
</dbReference>
<reference evidence="11" key="1">
    <citation type="submission" date="2022-11" db="EMBL/GenBank/DDBJ databases">
        <title>Parathalassolutuus dongxingensis gen. nov., sp. nov., a novel member of family Oceanospirillaceae isolated from a coastal shrimp pond in Guangxi, China.</title>
        <authorList>
            <person name="Chen H."/>
        </authorList>
    </citation>
    <scope>NUCLEOTIDE SEQUENCE</scope>
    <source>
        <strain evidence="11">G-43</strain>
    </source>
</reference>